<dbReference type="SUPFAM" id="SSF56281">
    <property type="entry name" value="Metallo-hydrolase/oxidoreductase"/>
    <property type="match status" value="1"/>
</dbReference>
<evidence type="ECO:0000259" key="5">
    <source>
        <dbReference type="SMART" id="SM00849"/>
    </source>
</evidence>
<dbReference type="EMBL" id="MAGO01000005">
    <property type="protein sequence ID" value="OCC15469.1"/>
    <property type="molecule type" value="Genomic_DNA"/>
</dbReference>
<keyword evidence="4" id="KW-0862">Zinc</keyword>
<accession>A0A1B9F6A5</accession>
<dbReference type="InterPro" id="IPR001279">
    <property type="entry name" value="Metallo-B-lactamas"/>
</dbReference>
<feature type="domain" description="Metallo-beta-lactamase" evidence="5">
    <location>
        <begin position="28"/>
        <end position="205"/>
    </location>
</feature>
<dbReference type="GO" id="GO:0046872">
    <property type="term" value="F:metal ion binding"/>
    <property type="evidence" value="ECO:0007669"/>
    <property type="project" value="UniProtKB-KW"/>
</dbReference>
<dbReference type="Pfam" id="PF00753">
    <property type="entry name" value="Lactamase_B"/>
    <property type="match status" value="1"/>
</dbReference>
<gene>
    <name evidence="6" type="ORF">DBT_1216</name>
</gene>
<dbReference type="AlphaFoldDB" id="A0A1B9F6A5"/>
<evidence type="ECO:0000256" key="2">
    <source>
        <dbReference type="ARBA" id="ARBA00022723"/>
    </source>
</evidence>
<keyword evidence="7" id="KW-1185">Reference proteome</keyword>
<dbReference type="GO" id="GO:0016787">
    <property type="term" value="F:hydrolase activity"/>
    <property type="evidence" value="ECO:0007669"/>
    <property type="project" value="UniProtKB-KW"/>
</dbReference>
<evidence type="ECO:0000313" key="7">
    <source>
        <dbReference type="Proteomes" id="UP000093080"/>
    </source>
</evidence>
<name>A0A1B9F6A5_9BACT</name>
<dbReference type="OrthoDB" id="9802991at2"/>
<evidence type="ECO:0000256" key="4">
    <source>
        <dbReference type="ARBA" id="ARBA00022833"/>
    </source>
</evidence>
<comment type="cofactor">
    <cofactor evidence="1">
        <name>Zn(2+)</name>
        <dbReference type="ChEBI" id="CHEBI:29105"/>
    </cofactor>
</comment>
<dbReference type="Proteomes" id="UP000093080">
    <property type="component" value="Unassembled WGS sequence"/>
</dbReference>
<dbReference type="Gene3D" id="3.60.15.10">
    <property type="entry name" value="Ribonuclease Z/Hydroxyacylglutathione hydrolase-like"/>
    <property type="match status" value="1"/>
</dbReference>
<reference evidence="6 7" key="1">
    <citation type="submission" date="2016-06" db="EMBL/GenBank/DDBJ databases">
        <title>Respiratory ammonification of nitrate coupled to the oxidation of elemental sulfur in deep-sea autotrophic thermophilic bacteria.</title>
        <authorList>
            <person name="Slobodkina G.B."/>
            <person name="Mardanov A.V."/>
            <person name="Ravin N.V."/>
            <person name="Frolova A.A."/>
            <person name="Viryasiv M.B."/>
            <person name="Chernyh N.A."/>
            <person name="Bonch-Osmolovskaya E.A."/>
            <person name="Slobodkin A.I."/>
        </authorList>
    </citation>
    <scope>NUCLEOTIDE SEQUENCE [LARGE SCALE GENOMIC DNA]</scope>
    <source>
        <strain evidence="6 7">S69</strain>
    </source>
</reference>
<dbReference type="PANTHER" id="PTHR46233:SF3">
    <property type="entry name" value="HYDROXYACYLGLUTATHIONE HYDROLASE GLOC"/>
    <property type="match status" value="1"/>
</dbReference>
<proteinExistence type="predicted"/>
<evidence type="ECO:0000256" key="3">
    <source>
        <dbReference type="ARBA" id="ARBA00022801"/>
    </source>
</evidence>
<protein>
    <submittedName>
        <fullName evidence="6">Hydroxyacylglutathione hydrolase</fullName>
    </submittedName>
</protein>
<evidence type="ECO:0000313" key="6">
    <source>
        <dbReference type="EMBL" id="OCC15469.1"/>
    </source>
</evidence>
<dbReference type="InterPro" id="IPR051453">
    <property type="entry name" value="MBL_Glyoxalase_II"/>
</dbReference>
<comment type="caution">
    <text evidence="6">The sequence shown here is derived from an EMBL/GenBank/DDBJ whole genome shotgun (WGS) entry which is preliminary data.</text>
</comment>
<dbReference type="SMART" id="SM00849">
    <property type="entry name" value="Lactamase_B"/>
    <property type="match status" value="1"/>
</dbReference>
<dbReference type="InterPro" id="IPR036866">
    <property type="entry name" value="RibonucZ/Hydroxyglut_hydro"/>
</dbReference>
<sequence length="230" mass="25141">MLSKRGGNRKELKVNDIIVKRYVVGSLSVNAFIIGCPDTKEAFVVDPAGSENMLMNEIQNMGLKLMAIVNTHGHPDHTSGNKKMKELSNAPCYMHKDDDTLFRSPEAVAMFRTWGFDSFPPADKYLKEGSPLKVGKLTFDVLHTPGHSPGSVCLYGHGIVITGDTLFVGAVGRADLPGGSFETLMKSIKEKLLVLPDETVVLPGHDYGDAPTSTIKKEKQTNPYIVQYCS</sequence>
<dbReference type="PANTHER" id="PTHR46233">
    <property type="entry name" value="HYDROXYACYLGLUTATHIONE HYDROLASE GLOC"/>
    <property type="match status" value="1"/>
</dbReference>
<organism evidence="6 7">
    <name type="scientific">Dissulfuribacter thermophilus</name>
    <dbReference type="NCBI Taxonomy" id="1156395"/>
    <lineage>
        <taxon>Bacteria</taxon>
        <taxon>Pseudomonadati</taxon>
        <taxon>Thermodesulfobacteriota</taxon>
        <taxon>Dissulfuribacteria</taxon>
        <taxon>Dissulfuribacterales</taxon>
        <taxon>Dissulfuribacteraceae</taxon>
        <taxon>Dissulfuribacter</taxon>
    </lineage>
</organism>
<dbReference type="CDD" id="cd06262">
    <property type="entry name" value="metallo-hydrolase-like_MBL-fold"/>
    <property type="match status" value="1"/>
</dbReference>
<keyword evidence="3 6" id="KW-0378">Hydrolase</keyword>
<keyword evidence="2" id="KW-0479">Metal-binding</keyword>
<dbReference type="STRING" id="1156395.DBT_1216"/>
<evidence type="ECO:0000256" key="1">
    <source>
        <dbReference type="ARBA" id="ARBA00001947"/>
    </source>
</evidence>